<feature type="region of interest" description="Disordered" evidence="1">
    <location>
        <begin position="29"/>
        <end position="54"/>
    </location>
</feature>
<dbReference type="Pfam" id="PF10646">
    <property type="entry name" value="Germane"/>
    <property type="match status" value="1"/>
</dbReference>
<accession>A0ABW5RKB1</accession>
<reference evidence="5" key="1">
    <citation type="journal article" date="2019" name="Int. J. Syst. Evol. Microbiol.">
        <title>The Global Catalogue of Microorganisms (GCM) 10K type strain sequencing project: providing services to taxonomists for standard genome sequencing and annotation.</title>
        <authorList>
            <consortium name="The Broad Institute Genomics Platform"/>
            <consortium name="The Broad Institute Genome Sequencing Center for Infectious Disease"/>
            <person name="Wu L."/>
            <person name="Ma J."/>
        </authorList>
    </citation>
    <scope>NUCLEOTIDE SEQUENCE [LARGE SCALE GENOMIC DNA]</scope>
    <source>
        <strain evidence="5">TISTR 1511</strain>
    </source>
</reference>
<feature type="domain" description="GerMN" evidence="3">
    <location>
        <begin position="202"/>
        <end position="293"/>
    </location>
</feature>
<dbReference type="Proteomes" id="UP001597453">
    <property type="component" value="Unassembled WGS sequence"/>
</dbReference>
<dbReference type="InterPro" id="IPR059026">
    <property type="entry name" value="LpqB_N"/>
</dbReference>
<dbReference type="RefSeq" id="WP_066058627.1">
    <property type="nucleotide sequence ID" value="NZ_JBHUNF010000004.1"/>
</dbReference>
<evidence type="ECO:0000256" key="2">
    <source>
        <dbReference type="SAM" id="SignalP"/>
    </source>
</evidence>
<protein>
    <submittedName>
        <fullName evidence="4">LpqB family beta-propeller domain-containing protein</fullName>
    </submittedName>
</protein>
<comment type="caution">
    <text evidence="4">The sequence shown here is derived from an EMBL/GenBank/DDBJ whole genome shotgun (WGS) entry which is preliminary data.</text>
</comment>
<organism evidence="4 5">
    <name type="scientific">Gulosibacter bifidus</name>
    <dbReference type="NCBI Taxonomy" id="272239"/>
    <lineage>
        <taxon>Bacteria</taxon>
        <taxon>Bacillati</taxon>
        <taxon>Actinomycetota</taxon>
        <taxon>Actinomycetes</taxon>
        <taxon>Micrococcales</taxon>
        <taxon>Microbacteriaceae</taxon>
        <taxon>Gulosibacter</taxon>
    </lineage>
</organism>
<dbReference type="Pfam" id="PF10647">
    <property type="entry name" value="Gmad1"/>
    <property type="match status" value="1"/>
</dbReference>
<keyword evidence="5" id="KW-1185">Reference proteome</keyword>
<evidence type="ECO:0000313" key="4">
    <source>
        <dbReference type="EMBL" id="MFD2675338.1"/>
    </source>
</evidence>
<keyword evidence="2" id="KW-0732">Signal</keyword>
<evidence type="ECO:0000256" key="1">
    <source>
        <dbReference type="SAM" id="MobiDB-lite"/>
    </source>
</evidence>
<dbReference type="InterPro" id="IPR019606">
    <property type="entry name" value="GerMN"/>
</dbReference>
<dbReference type="PROSITE" id="PS51257">
    <property type="entry name" value="PROKAR_LIPOPROTEIN"/>
    <property type="match status" value="1"/>
</dbReference>
<evidence type="ECO:0000259" key="3">
    <source>
        <dbReference type="SMART" id="SM00909"/>
    </source>
</evidence>
<evidence type="ECO:0000313" key="5">
    <source>
        <dbReference type="Proteomes" id="UP001597453"/>
    </source>
</evidence>
<proteinExistence type="predicted"/>
<dbReference type="SMART" id="SM00909">
    <property type="entry name" value="Germane"/>
    <property type="match status" value="1"/>
</dbReference>
<name>A0ABW5RKB1_9MICO</name>
<sequence>MTRIRRILATLATASLMVGLSACASIPTSGPIEEGRSQPDESNQGVRYFPSGPSAGATREEIVQGFLDAGTGTRDGFQAAREYLTPAAKEDWDPDARVLITNGQASMKSAGANGIEVSVPLRGQVDDHGLYSETLSTSNESLSFTLEQVDGQWRIAKAPPGVVLQQQPFNDLYAQQMLTYFDNDKRYTSPDLRWLPNGTKLPTRVVQELINGPAEWMRPGSAVVSAFPEGVKLRNDVVIADGVAVVDFSGELSSASATDLSLVRLQLEESLLTVPGISSVEIRVNGARIDVSLPNRDAVVTTADVSSMPLVQSGNDIGFLNNSAVSVPNGAEHVSEVVNELKPIRGALSASRQTLTLLNANGAHAMRFTDDEPVLIDARPGQIEPALDNWDWVWTQSTVETGLYVSHIGDGELREIPLPPQIDPAFISHQVSRDGTRLAVLYNDDEGVQLAVMPIIRDKGAPVELGAPLIVAMPGANDKASDLAWIDPNSVGMLVNKQDGSTSVRVYQVGGELTSMGTIPSAAQIAGANSLSGMRIVDRHGTVYAPRGSRWQASETSITFLYAQV</sequence>
<feature type="signal peptide" evidence="2">
    <location>
        <begin position="1"/>
        <end position="24"/>
    </location>
</feature>
<gene>
    <name evidence="4" type="ORF">ACFSUQ_08545</name>
</gene>
<dbReference type="InterPro" id="IPR018910">
    <property type="entry name" value="LpqB_C"/>
</dbReference>
<dbReference type="EMBL" id="JBHUNF010000004">
    <property type="protein sequence ID" value="MFD2675338.1"/>
    <property type="molecule type" value="Genomic_DNA"/>
</dbReference>
<dbReference type="Pfam" id="PF25976">
    <property type="entry name" value="LpqB_N"/>
    <property type="match status" value="1"/>
</dbReference>
<feature type="chain" id="PRO_5047384324" evidence="2">
    <location>
        <begin position="25"/>
        <end position="565"/>
    </location>
</feature>